<gene>
    <name evidence="2" type="ORF">HYG82_05915</name>
</gene>
<dbReference type="Proteomes" id="UP000509241">
    <property type="component" value="Chromosome"/>
</dbReference>
<dbReference type="GeneID" id="56032808"/>
<keyword evidence="1" id="KW-0472">Membrane</keyword>
<dbReference type="Pfam" id="PF26448">
    <property type="entry name" value="DUF8127"/>
    <property type="match status" value="1"/>
</dbReference>
<name>A0A7D5GGN8_9EURY</name>
<dbReference type="KEGG" id="haly:HYG82_05915"/>
<evidence type="ECO:0000313" key="3">
    <source>
        <dbReference type="Proteomes" id="UP000509241"/>
    </source>
</evidence>
<dbReference type="InterPro" id="IPR058440">
    <property type="entry name" value="DUF8127"/>
</dbReference>
<keyword evidence="1" id="KW-1133">Transmembrane helix</keyword>
<feature type="transmembrane region" description="Helical" evidence="1">
    <location>
        <begin position="234"/>
        <end position="254"/>
    </location>
</feature>
<keyword evidence="1" id="KW-0812">Transmembrane</keyword>
<sequence length="259" mass="29373">MMGTKPIPIPVTVRTSLPVTDNYLRKIMENMNYRSWLRVAVLALVGVSLILNPFYLSPDGGGDYKKTYEATEIDPESDTFLQILGSDRILACPGNRICPFERNILEEETYETNAAVNTNREKILEVTNYHDFLGYVMVYMNNTWYLPKERVEGDTTILSLEEVSSKEAIEHAAIPAEKRPEEVLEAIETGSVTVYDTPIQSLEETAIYEHDDKYYGIWLSSQEPHWTGSGILPAVRLVLIFFGSGLVFYTGWTVRSIID</sequence>
<protein>
    <submittedName>
        <fullName evidence="2">Uncharacterized protein</fullName>
    </submittedName>
</protein>
<accession>A0A7D5GGN8</accession>
<reference evidence="2 3" key="1">
    <citation type="submission" date="2020-07" db="EMBL/GenBank/DDBJ databases">
        <authorList>
            <person name="Cui H."/>
        </authorList>
    </citation>
    <scope>NUCLEOTIDE SEQUENCE [LARGE SCALE GENOMIC DNA]</scope>
    <source>
        <strain evidence="2 3">YPL8</strain>
    </source>
</reference>
<evidence type="ECO:0000313" key="2">
    <source>
        <dbReference type="EMBL" id="QLG48414.1"/>
    </source>
</evidence>
<evidence type="ECO:0000256" key="1">
    <source>
        <dbReference type="SAM" id="Phobius"/>
    </source>
</evidence>
<organism evidence="2 3">
    <name type="scientific">Natrinema halophilum</name>
    <dbReference type="NCBI Taxonomy" id="1699371"/>
    <lineage>
        <taxon>Archaea</taxon>
        <taxon>Methanobacteriati</taxon>
        <taxon>Methanobacteriota</taxon>
        <taxon>Stenosarchaea group</taxon>
        <taxon>Halobacteria</taxon>
        <taxon>Halobacteriales</taxon>
        <taxon>Natrialbaceae</taxon>
        <taxon>Natrinema</taxon>
    </lineage>
</organism>
<dbReference type="AlphaFoldDB" id="A0A7D5GGN8"/>
<keyword evidence="3" id="KW-1185">Reference proteome</keyword>
<proteinExistence type="predicted"/>
<feature type="transmembrane region" description="Helical" evidence="1">
    <location>
        <begin position="35"/>
        <end position="56"/>
    </location>
</feature>
<dbReference type="RefSeq" id="WP_179260153.1">
    <property type="nucleotide sequence ID" value="NZ_CP058601.1"/>
</dbReference>
<dbReference type="EMBL" id="CP058601">
    <property type="protein sequence ID" value="QLG48414.1"/>
    <property type="molecule type" value="Genomic_DNA"/>
</dbReference>
<dbReference type="OrthoDB" id="198781at2157"/>